<dbReference type="RefSeq" id="WP_012589915.1">
    <property type="nucleotide sequence ID" value="NC_011666.1"/>
</dbReference>
<dbReference type="OrthoDB" id="8454620at2"/>
<dbReference type="AlphaFoldDB" id="B8ESF5"/>
<organism evidence="1 2">
    <name type="scientific">Methylocella silvestris (strain DSM 15510 / CIP 108128 / LMG 27833 / NCIMB 13906 / BL2)</name>
    <dbReference type="NCBI Taxonomy" id="395965"/>
    <lineage>
        <taxon>Bacteria</taxon>
        <taxon>Pseudomonadati</taxon>
        <taxon>Pseudomonadota</taxon>
        <taxon>Alphaproteobacteria</taxon>
        <taxon>Hyphomicrobiales</taxon>
        <taxon>Beijerinckiaceae</taxon>
        <taxon>Methylocella</taxon>
    </lineage>
</organism>
<gene>
    <name evidence="1" type="ordered locus">Msil_0875</name>
</gene>
<proteinExistence type="predicted"/>
<name>B8ESF5_METSB</name>
<evidence type="ECO:0000313" key="1">
    <source>
        <dbReference type="EMBL" id="ACK49845.1"/>
    </source>
</evidence>
<reference evidence="1 2" key="1">
    <citation type="journal article" date="2010" name="J. Bacteriol.">
        <title>Complete genome sequence of the aerobic facultative methanotroph Methylocella silvestris BL2.</title>
        <authorList>
            <person name="Chen Y."/>
            <person name="Crombie A."/>
            <person name="Rahman M.T."/>
            <person name="Dedysh S.N."/>
            <person name="Liesack W."/>
            <person name="Stott M.B."/>
            <person name="Alam M."/>
            <person name="Theisen A.R."/>
            <person name="Murrell J.C."/>
            <person name="Dunfield P.F."/>
        </authorList>
    </citation>
    <scope>NUCLEOTIDE SEQUENCE [LARGE SCALE GENOMIC DNA]</scope>
    <source>
        <strain evidence="2">DSM 15510 / CIP 108128 / LMG 27833 / NCIMB 13906 / BL2</strain>
    </source>
</reference>
<sequence>MAQSETKDSLDFCEPPSWPSSRSSLFFLGQDHAGNWVVRDQMGLCGGLFVNRSEALRFAMLENGRRPRAVVMVPGALEFSIGALGKAVANDFVDFTGDASRTRG</sequence>
<dbReference type="KEGG" id="msl:Msil_0875"/>
<dbReference type="HOGENOM" id="CLU_2246887_0_0_5"/>
<dbReference type="Proteomes" id="UP000002257">
    <property type="component" value="Chromosome"/>
</dbReference>
<evidence type="ECO:0000313" key="2">
    <source>
        <dbReference type="Proteomes" id="UP000002257"/>
    </source>
</evidence>
<dbReference type="EMBL" id="CP001280">
    <property type="protein sequence ID" value="ACK49845.1"/>
    <property type="molecule type" value="Genomic_DNA"/>
</dbReference>
<protein>
    <submittedName>
        <fullName evidence="1">Uncharacterized protein</fullName>
    </submittedName>
</protein>
<keyword evidence="2" id="KW-1185">Reference proteome</keyword>
<accession>B8ESF5</accession>